<feature type="transmembrane region" description="Helical" evidence="12">
    <location>
        <begin position="292"/>
        <end position="317"/>
    </location>
</feature>
<comment type="subcellular location">
    <subcellularLocation>
        <location evidence="1">Cell membrane</location>
        <topology evidence="1">Multi-pass membrane protein</topology>
    </subcellularLocation>
</comment>
<evidence type="ECO:0000256" key="9">
    <source>
        <dbReference type="ARBA" id="ARBA00022989"/>
    </source>
</evidence>
<feature type="transmembrane region" description="Helical" evidence="12">
    <location>
        <begin position="264"/>
        <end position="285"/>
    </location>
</feature>
<keyword evidence="10" id="KW-0408">Iron</keyword>
<evidence type="ECO:0000256" key="5">
    <source>
        <dbReference type="ARBA" id="ARBA00022617"/>
    </source>
</evidence>
<evidence type="ECO:0000256" key="1">
    <source>
        <dbReference type="ARBA" id="ARBA00004651"/>
    </source>
</evidence>
<evidence type="ECO:0000313" key="13">
    <source>
        <dbReference type="EMBL" id="PWQ93677.1"/>
    </source>
</evidence>
<keyword evidence="6 12" id="KW-0812">Transmembrane</keyword>
<organism evidence="13 14">
    <name type="scientific">Leucothrix arctica</name>
    <dbReference type="NCBI Taxonomy" id="1481894"/>
    <lineage>
        <taxon>Bacteria</taxon>
        <taxon>Pseudomonadati</taxon>
        <taxon>Pseudomonadota</taxon>
        <taxon>Gammaproteobacteria</taxon>
        <taxon>Thiotrichales</taxon>
        <taxon>Thiotrichaceae</taxon>
        <taxon>Leucothrix</taxon>
    </lineage>
</organism>
<keyword evidence="7" id="KW-0479">Metal-binding</keyword>
<dbReference type="NCBIfam" id="TIGR00203">
    <property type="entry name" value="cydB"/>
    <property type="match status" value="1"/>
</dbReference>
<evidence type="ECO:0000256" key="10">
    <source>
        <dbReference type="ARBA" id="ARBA00023004"/>
    </source>
</evidence>
<evidence type="ECO:0000256" key="8">
    <source>
        <dbReference type="ARBA" id="ARBA00022982"/>
    </source>
</evidence>
<dbReference type="PANTHER" id="PTHR43141">
    <property type="entry name" value="CYTOCHROME BD2 SUBUNIT II"/>
    <property type="match status" value="1"/>
</dbReference>
<feature type="transmembrane region" description="Helical" evidence="12">
    <location>
        <begin position="125"/>
        <end position="151"/>
    </location>
</feature>
<evidence type="ECO:0000256" key="11">
    <source>
        <dbReference type="ARBA" id="ARBA00023136"/>
    </source>
</evidence>
<accession>A0A317C5T2</accession>
<keyword evidence="5" id="KW-0349">Heme</keyword>
<keyword evidence="9 12" id="KW-1133">Transmembrane helix</keyword>
<dbReference type="RefSeq" id="WP_109825721.1">
    <property type="nucleotide sequence ID" value="NZ_QGKL01000042.1"/>
</dbReference>
<dbReference type="OrthoDB" id="9776710at2"/>
<comment type="similarity">
    <text evidence="2">Belongs to the cytochrome ubiquinol oxidase subunit 2 family.</text>
</comment>
<evidence type="ECO:0000256" key="7">
    <source>
        <dbReference type="ARBA" id="ARBA00022723"/>
    </source>
</evidence>
<feature type="transmembrane region" description="Helical" evidence="12">
    <location>
        <begin position="205"/>
        <end position="226"/>
    </location>
</feature>
<keyword evidence="14" id="KW-1185">Reference proteome</keyword>
<gene>
    <name evidence="13" type="primary">cydB</name>
    <name evidence="13" type="ORF">DKT75_18870</name>
</gene>
<dbReference type="Pfam" id="PF02322">
    <property type="entry name" value="Cyt_bd_oxida_II"/>
    <property type="match status" value="1"/>
</dbReference>
<feature type="transmembrane region" description="Helical" evidence="12">
    <location>
        <begin position="337"/>
        <end position="359"/>
    </location>
</feature>
<dbReference type="AlphaFoldDB" id="A0A317C5T2"/>
<sequence>MEFIDYPTLKMVWWLLVGILWLGFAMTEGFDMGVGILLPFVGKSDEERRVAINAVAPHWDGNQVWLILAAGAVFAAWPILYATAFSGFYLALMLMLFSLFFRPVGFDYRSKLEHKQWRSTWDWGLFIAGVVPPLILGVAFGNLFLGIPFHYDDYLRSYYEGNFFGLLHPFAVLSGLLAISMFTMHGGAYLMMRTRDDVQSRARKYTQWAALAVLGLFIIEGIWLYFGIDGYVITSVIDQAAPANPLNKTVEIVEGGWFNNYSEYPLTMIAPVVGIAAAAGAYLMAKLNNAGTAFAFTTVSMFAIILTGAFALFPFVFPSSTDPSHSLTIWDAASSELTLSIMLFATVLFIPIILIYTVWCYVKLWGSYGVEDIRANEHSLY</sequence>
<keyword evidence="8" id="KW-0249">Electron transport</keyword>
<keyword evidence="11 12" id="KW-0472">Membrane</keyword>
<reference evidence="13 14" key="1">
    <citation type="submission" date="2018-05" db="EMBL/GenBank/DDBJ databases">
        <title>Leucothrix arctica sp. nov., isolated from Arctic seawater.</title>
        <authorList>
            <person name="Choi A."/>
            <person name="Baek K."/>
        </authorList>
    </citation>
    <scope>NUCLEOTIDE SEQUENCE [LARGE SCALE GENOMIC DNA]</scope>
    <source>
        <strain evidence="13 14">IMCC9719</strain>
    </source>
</reference>
<evidence type="ECO:0000313" key="14">
    <source>
        <dbReference type="Proteomes" id="UP000245506"/>
    </source>
</evidence>
<comment type="caution">
    <text evidence="13">The sequence shown here is derived from an EMBL/GenBank/DDBJ whole genome shotgun (WGS) entry which is preliminary data.</text>
</comment>
<feature type="transmembrane region" description="Helical" evidence="12">
    <location>
        <begin position="163"/>
        <end position="184"/>
    </location>
</feature>
<evidence type="ECO:0000256" key="2">
    <source>
        <dbReference type="ARBA" id="ARBA00007543"/>
    </source>
</evidence>
<dbReference type="GO" id="GO:0019646">
    <property type="term" value="P:aerobic electron transport chain"/>
    <property type="evidence" value="ECO:0007669"/>
    <property type="project" value="TreeGrafter"/>
</dbReference>
<protein>
    <submittedName>
        <fullName evidence="13">Cytochrome d ubiquinol oxidase subunit II</fullName>
    </submittedName>
</protein>
<dbReference type="InterPro" id="IPR003317">
    <property type="entry name" value="Cyt-d_oxidase_su2"/>
</dbReference>
<keyword evidence="4" id="KW-1003">Cell membrane</keyword>
<feature type="transmembrane region" description="Helical" evidence="12">
    <location>
        <begin position="12"/>
        <end position="41"/>
    </location>
</feature>
<dbReference type="GO" id="GO:0005886">
    <property type="term" value="C:plasma membrane"/>
    <property type="evidence" value="ECO:0007669"/>
    <property type="project" value="UniProtKB-SubCell"/>
</dbReference>
<dbReference type="GO" id="GO:0070069">
    <property type="term" value="C:cytochrome complex"/>
    <property type="evidence" value="ECO:0007669"/>
    <property type="project" value="TreeGrafter"/>
</dbReference>
<evidence type="ECO:0000256" key="3">
    <source>
        <dbReference type="ARBA" id="ARBA00022448"/>
    </source>
</evidence>
<evidence type="ECO:0000256" key="12">
    <source>
        <dbReference type="SAM" id="Phobius"/>
    </source>
</evidence>
<dbReference type="GO" id="GO:0046872">
    <property type="term" value="F:metal ion binding"/>
    <property type="evidence" value="ECO:0007669"/>
    <property type="project" value="UniProtKB-KW"/>
</dbReference>
<keyword evidence="3" id="KW-0813">Transport</keyword>
<dbReference type="EMBL" id="QGKL01000042">
    <property type="protein sequence ID" value="PWQ93677.1"/>
    <property type="molecule type" value="Genomic_DNA"/>
</dbReference>
<name>A0A317C5T2_9GAMM</name>
<dbReference type="GO" id="GO:0016682">
    <property type="term" value="F:oxidoreductase activity, acting on diphenols and related substances as donors, oxygen as acceptor"/>
    <property type="evidence" value="ECO:0007669"/>
    <property type="project" value="TreeGrafter"/>
</dbReference>
<evidence type="ECO:0000256" key="4">
    <source>
        <dbReference type="ARBA" id="ARBA00022475"/>
    </source>
</evidence>
<dbReference type="PIRSF" id="PIRSF000267">
    <property type="entry name" value="Cyt_oxidse_sub2"/>
    <property type="match status" value="1"/>
</dbReference>
<dbReference type="Proteomes" id="UP000245506">
    <property type="component" value="Unassembled WGS sequence"/>
</dbReference>
<evidence type="ECO:0000256" key="6">
    <source>
        <dbReference type="ARBA" id="ARBA00022692"/>
    </source>
</evidence>
<dbReference type="GO" id="GO:0009055">
    <property type="term" value="F:electron transfer activity"/>
    <property type="evidence" value="ECO:0007669"/>
    <property type="project" value="TreeGrafter"/>
</dbReference>
<dbReference type="PANTHER" id="PTHR43141:SF5">
    <property type="entry name" value="CYTOCHROME BD-I UBIQUINOL OXIDASE SUBUNIT 2"/>
    <property type="match status" value="1"/>
</dbReference>
<proteinExistence type="inferred from homology"/>
<feature type="transmembrane region" description="Helical" evidence="12">
    <location>
        <begin position="86"/>
        <end position="104"/>
    </location>
</feature>